<feature type="region of interest" description="Disordered" evidence="1">
    <location>
        <begin position="138"/>
        <end position="223"/>
    </location>
</feature>
<feature type="compositionally biased region" description="Low complexity" evidence="1">
    <location>
        <begin position="146"/>
        <end position="162"/>
    </location>
</feature>
<comment type="caution">
    <text evidence="2">The sequence shown here is derived from an EMBL/GenBank/DDBJ whole genome shotgun (WGS) entry which is preliminary data.</text>
</comment>
<evidence type="ECO:0000313" key="3">
    <source>
        <dbReference type="Proteomes" id="UP000693738"/>
    </source>
</evidence>
<dbReference type="Proteomes" id="UP000693738">
    <property type="component" value="Unassembled WGS sequence"/>
</dbReference>
<sequence>MSQEPDSNNAAQASSSPKKKPKPNTIPKLDNEAIDERRKQVIDRIPDSVNKETQLYKNIIEIINKTSLRRTWTETNLYKGFMHWAEFAEPNDHPRLEYMIATRAVHDSFEVRNPKFLLEISKRGLQDWVNEQLGIPAQTATPSKPTAPEAQQTAPQSQQQTPKIKTEPGSQSANLSTIRQSIEGDNDPTPATGVKRSAPSSSSEPTDKRANFGTDQALGTPKSTVPMLQLPQQRIVFREAGTQTDQTLAIEEASREMRMTTAENKERGRKMDEQLEMLRDLTGMLNNYRGSGSSQLTQTRPAVNSVQQQAFQLPAQEVFSVQPGAFQSGIFQPGSRGGPTFFYNPNREWQ</sequence>
<evidence type="ECO:0000313" key="2">
    <source>
        <dbReference type="EMBL" id="CAG7562093.1"/>
    </source>
</evidence>
<organism evidence="2 3">
    <name type="scientific">Fusarium equiseti</name>
    <name type="common">Fusarium scirpi</name>
    <dbReference type="NCBI Taxonomy" id="61235"/>
    <lineage>
        <taxon>Eukaryota</taxon>
        <taxon>Fungi</taxon>
        <taxon>Dikarya</taxon>
        <taxon>Ascomycota</taxon>
        <taxon>Pezizomycotina</taxon>
        <taxon>Sordariomycetes</taxon>
        <taxon>Hypocreomycetidae</taxon>
        <taxon>Hypocreales</taxon>
        <taxon>Nectriaceae</taxon>
        <taxon>Fusarium</taxon>
        <taxon>Fusarium incarnatum-equiseti species complex</taxon>
    </lineage>
</organism>
<accession>A0A8J2J7T0</accession>
<gene>
    <name evidence="2" type="ORF">FEQUK3_LOCUS7841</name>
</gene>
<proteinExistence type="predicted"/>
<dbReference type="AlphaFoldDB" id="A0A8J2J7T0"/>
<feature type="compositionally biased region" description="Polar residues" evidence="1">
    <location>
        <begin position="168"/>
        <end position="180"/>
    </location>
</feature>
<feature type="compositionally biased region" description="Low complexity" evidence="1">
    <location>
        <begin position="7"/>
        <end position="16"/>
    </location>
</feature>
<reference evidence="2" key="1">
    <citation type="submission" date="2021-05" db="EMBL/GenBank/DDBJ databases">
        <authorList>
            <person name="Khan N."/>
        </authorList>
    </citation>
    <scope>NUCLEOTIDE SEQUENCE</scope>
</reference>
<protein>
    <submittedName>
        <fullName evidence="2">Uncharacterized protein</fullName>
    </submittedName>
</protein>
<evidence type="ECO:0000256" key="1">
    <source>
        <dbReference type="SAM" id="MobiDB-lite"/>
    </source>
</evidence>
<dbReference type="EMBL" id="CAJSTJ010000146">
    <property type="protein sequence ID" value="CAG7562093.1"/>
    <property type="molecule type" value="Genomic_DNA"/>
</dbReference>
<name>A0A8J2J7T0_FUSEQ</name>
<feature type="region of interest" description="Disordered" evidence="1">
    <location>
        <begin position="1"/>
        <end position="35"/>
    </location>
</feature>